<dbReference type="AlphaFoldDB" id="A0A928KVV3"/>
<comment type="function">
    <text evidence="9 10">This protein specifically catalyzes the removal of signal peptides from prolipoproteins.</text>
</comment>
<dbReference type="NCBIfam" id="TIGR00077">
    <property type="entry name" value="lspA"/>
    <property type="match status" value="1"/>
</dbReference>
<dbReference type="PRINTS" id="PR00781">
    <property type="entry name" value="LIPOSIGPTASE"/>
</dbReference>
<evidence type="ECO:0000256" key="6">
    <source>
        <dbReference type="ARBA" id="ARBA00022801"/>
    </source>
</evidence>
<dbReference type="InterPro" id="IPR001872">
    <property type="entry name" value="Peptidase_A8"/>
</dbReference>
<keyword evidence="6 9" id="KW-0378">Hydrolase</keyword>
<dbReference type="Proteomes" id="UP000754750">
    <property type="component" value="Unassembled WGS sequence"/>
</dbReference>
<evidence type="ECO:0000256" key="7">
    <source>
        <dbReference type="ARBA" id="ARBA00022989"/>
    </source>
</evidence>
<keyword evidence="8 9" id="KW-0472">Membrane</keyword>
<comment type="pathway">
    <text evidence="9">Protein modification; lipoprotein biosynthesis (signal peptide cleavage).</text>
</comment>
<name>A0A928KVV3_9FIRM</name>
<evidence type="ECO:0000256" key="11">
    <source>
        <dbReference type="RuleBase" id="RU004181"/>
    </source>
</evidence>
<keyword evidence="4 9" id="KW-0812">Transmembrane</keyword>
<protein>
    <recommendedName>
        <fullName evidence="9">Lipoprotein signal peptidase</fullName>
        <ecNumber evidence="9">3.4.23.36</ecNumber>
    </recommendedName>
    <alternativeName>
        <fullName evidence="9">Prolipoprotein signal peptidase</fullName>
    </alternativeName>
    <alternativeName>
        <fullName evidence="9">Signal peptidase II</fullName>
        <shortName evidence="9">SPase II</shortName>
    </alternativeName>
</protein>
<comment type="caution">
    <text evidence="9">Lacks conserved residue(s) required for the propagation of feature annotation.</text>
</comment>
<evidence type="ECO:0000256" key="4">
    <source>
        <dbReference type="ARBA" id="ARBA00022692"/>
    </source>
</evidence>
<dbReference type="PANTHER" id="PTHR33695">
    <property type="entry name" value="LIPOPROTEIN SIGNAL PEPTIDASE"/>
    <property type="match status" value="1"/>
</dbReference>
<accession>A0A928KVV3</accession>
<feature type="active site" evidence="9">
    <location>
        <position position="132"/>
    </location>
</feature>
<evidence type="ECO:0000256" key="10">
    <source>
        <dbReference type="RuleBase" id="RU000594"/>
    </source>
</evidence>
<dbReference type="GO" id="GO:0005886">
    <property type="term" value="C:plasma membrane"/>
    <property type="evidence" value="ECO:0007669"/>
    <property type="project" value="UniProtKB-SubCell"/>
</dbReference>
<dbReference type="PROSITE" id="PS00855">
    <property type="entry name" value="SPASE_II"/>
    <property type="match status" value="1"/>
</dbReference>
<keyword evidence="7 9" id="KW-1133">Transmembrane helix</keyword>
<evidence type="ECO:0000256" key="3">
    <source>
        <dbReference type="ARBA" id="ARBA00022670"/>
    </source>
</evidence>
<evidence type="ECO:0000256" key="5">
    <source>
        <dbReference type="ARBA" id="ARBA00022750"/>
    </source>
</evidence>
<feature type="transmembrane region" description="Helical" evidence="9">
    <location>
        <begin position="62"/>
        <end position="84"/>
    </location>
</feature>
<keyword evidence="5 9" id="KW-0064">Aspartyl protease</keyword>
<dbReference type="GO" id="GO:0004190">
    <property type="term" value="F:aspartic-type endopeptidase activity"/>
    <property type="evidence" value="ECO:0007669"/>
    <property type="project" value="UniProtKB-UniRule"/>
</dbReference>
<proteinExistence type="inferred from homology"/>
<evidence type="ECO:0000256" key="2">
    <source>
        <dbReference type="ARBA" id="ARBA00022475"/>
    </source>
</evidence>
<comment type="similarity">
    <text evidence="1 9 11">Belongs to the peptidase A8 family.</text>
</comment>
<comment type="catalytic activity">
    <reaction evidence="9 10">
        <text>Release of signal peptides from bacterial membrane prolipoproteins. Hydrolyzes -Xaa-Yaa-Zaa-|-(S,diacylglyceryl)Cys-, in which Xaa is hydrophobic (preferably Leu), and Yaa (Ala or Ser) and Zaa (Gly or Ala) have small, neutral side chains.</text>
        <dbReference type="EC" id="3.4.23.36"/>
    </reaction>
</comment>
<dbReference type="HAMAP" id="MF_00161">
    <property type="entry name" value="LspA"/>
    <property type="match status" value="1"/>
</dbReference>
<keyword evidence="2 9" id="KW-1003">Cell membrane</keyword>
<keyword evidence="3 9" id="KW-0645">Protease</keyword>
<evidence type="ECO:0000313" key="12">
    <source>
        <dbReference type="EMBL" id="MBE6833846.1"/>
    </source>
</evidence>
<dbReference type="Pfam" id="PF01252">
    <property type="entry name" value="Peptidase_A8"/>
    <property type="match status" value="1"/>
</dbReference>
<sequence length="178" mass="19815">MPYIAVFLSFAAAAAGIAVDQVLKAAVVEQLKPLGRVELIPGFFQLTYVENRGAAFGILANYQWLFVAVTAVVCLLLAAALIFYRSHTALTRTAFTLILAGGIGNMIDRLRYQYVVDYIHFQFFPPVFNFADICVTVGCALLVIYLLFLADDRGRPKPPGRYSKYAHYNQNRNHRMGG</sequence>
<reference evidence="12" key="1">
    <citation type="submission" date="2019-04" db="EMBL/GenBank/DDBJ databases">
        <title>Evolution of Biomass-Degrading Anaerobic Consortia Revealed by Metagenomics.</title>
        <authorList>
            <person name="Peng X."/>
        </authorList>
    </citation>
    <scope>NUCLEOTIDE SEQUENCE</scope>
    <source>
        <strain evidence="12">SIG551</strain>
    </source>
</reference>
<dbReference type="GO" id="GO:0006508">
    <property type="term" value="P:proteolysis"/>
    <property type="evidence" value="ECO:0007669"/>
    <property type="project" value="UniProtKB-KW"/>
</dbReference>
<comment type="subcellular location">
    <subcellularLocation>
        <location evidence="9">Cell membrane</location>
        <topology evidence="9">Multi-pass membrane protein</topology>
    </subcellularLocation>
</comment>
<feature type="transmembrane region" description="Helical" evidence="9">
    <location>
        <begin position="127"/>
        <end position="148"/>
    </location>
</feature>
<feature type="transmembrane region" description="Helical" evidence="9">
    <location>
        <begin position="89"/>
        <end position="107"/>
    </location>
</feature>
<dbReference type="PANTHER" id="PTHR33695:SF1">
    <property type="entry name" value="LIPOPROTEIN SIGNAL PEPTIDASE"/>
    <property type="match status" value="1"/>
</dbReference>
<evidence type="ECO:0000256" key="1">
    <source>
        <dbReference type="ARBA" id="ARBA00006139"/>
    </source>
</evidence>
<comment type="caution">
    <text evidence="12">The sequence shown here is derived from an EMBL/GenBank/DDBJ whole genome shotgun (WGS) entry which is preliminary data.</text>
</comment>
<dbReference type="EC" id="3.4.23.36" evidence="9"/>
<organism evidence="12 13">
    <name type="scientific">Faecalispora sporosphaeroides</name>
    <dbReference type="NCBI Taxonomy" id="1549"/>
    <lineage>
        <taxon>Bacteria</taxon>
        <taxon>Bacillati</taxon>
        <taxon>Bacillota</taxon>
        <taxon>Clostridia</taxon>
        <taxon>Eubacteriales</taxon>
        <taxon>Oscillospiraceae</taxon>
        <taxon>Faecalispora</taxon>
    </lineage>
</organism>
<gene>
    <name evidence="9 12" type="primary">lspA</name>
    <name evidence="12" type="ORF">E7512_09740</name>
</gene>
<dbReference type="EMBL" id="SVNY01000004">
    <property type="protein sequence ID" value="MBE6833846.1"/>
    <property type="molecule type" value="Genomic_DNA"/>
</dbReference>
<evidence type="ECO:0000313" key="13">
    <source>
        <dbReference type="Proteomes" id="UP000754750"/>
    </source>
</evidence>
<evidence type="ECO:0000256" key="9">
    <source>
        <dbReference type="HAMAP-Rule" id="MF_00161"/>
    </source>
</evidence>
<evidence type="ECO:0000256" key="8">
    <source>
        <dbReference type="ARBA" id="ARBA00023136"/>
    </source>
</evidence>
<feature type="active site" evidence="9">
    <location>
        <position position="117"/>
    </location>
</feature>